<evidence type="ECO:0000313" key="3">
    <source>
        <dbReference type="Proteomes" id="UP000764110"/>
    </source>
</evidence>
<name>A0A9P8S5R1_9HYPO</name>
<evidence type="ECO:0000313" key="2">
    <source>
        <dbReference type="EMBL" id="KAH0594498.1"/>
    </source>
</evidence>
<sequence length="103" mass="11489">MATSNDSNAQQENFKTQLDKAAVDQRERDQDPKPNPIVEKIAEFIPAAGKVLAPNKEKSPGEDREEIPGPPDRPHHDHKIEEFVRDQHRSKMPGGDLSAVAQD</sequence>
<dbReference type="Proteomes" id="UP000764110">
    <property type="component" value="Unassembled WGS sequence"/>
</dbReference>
<dbReference type="EMBL" id="JACEFI010000016">
    <property type="protein sequence ID" value="KAH0594498.1"/>
    <property type="molecule type" value="Genomic_DNA"/>
</dbReference>
<feature type="compositionally biased region" description="Basic and acidic residues" evidence="1">
    <location>
        <begin position="17"/>
        <end position="32"/>
    </location>
</feature>
<accession>A0A9P8S5R1</accession>
<comment type="caution">
    <text evidence="2">The sequence shown here is derived from an EMBL/GenBank/DDBJ whole genome shotgun (WGS) entry which is preliminary data.</text>
</comment>
<feature type="region of interest" description="Disordered" evidence="1">
    <location>
        <begin position="1"/>
        <end position="103"/>
    </location>
</feature>
<feature type="compositionally biased region" description="Polar residues" evidence="1">
    <location>
        <begin position="1"/>
        <end position="16"/>
    </location>
</feature>
<dbReference type="AlphaFoldDB" id="A0A9P8S5R1"/>
<organism evidence="2 3">
    <name type="scientific">Metarhizium humberi</name>
    <dbReference type="NCBI Taxonomy" id="2596975"/>
    <lineage>
        <taxon>Eukaryota</taxon>
        <taxon>Fungi</taxon>
        <taxon>Dikarya</taxon>
        <taxon>Ascomycota</taxon>
        <taxon>Pezizomycotina</taxon>
        <taxon>Sordariomycetes</taxon>
        <taxon>Hypocreomycetidae</taxon>
        <taxon>Hypocreales</taxon>
        <taxon>Clavicipitaceae</taxon>
        <taxon>Metarhizium</taxon>
    </lineage>
</organism>
<gene>
    <name evidence="2" type="ORF">MHUMG1_07849</name>
</gene>
<proteinExistence type="predicted"/>
<reference evidence="2 3" key="1">
    <citation type="submission" date="2020-07" db="EMBL/GenBank/DDBJ databases">
        <title>Metarhizium humberi genome.</title>
        <authorList>
            <person name="Lysoe E."/>
        </authorList>
    </citation>
    <scope>NUCLEOTIDE SEQUENCE [LARGE SCALE GENOMIC DNA]</scope>
    <source>
        <strain evidence="2 3">ESALQ1638</strain>
    </source>
</reference>
<evidence type="ECO:0000256" key="1">
    <source>
        <dbReference type="SAM" id="MobiDB-lite"/>
    </source>
</evidence>
<feature type="compositionally biased region" description="Basic and acidic residues" evidence="1">
    <location>
        <begin position="72"/>
        <end position="89"/>
    </location>
</feature>
<protein>
    <submittedName>
        <fullName evidence="2">Uncharacterized protein</fullName>
    </submittedName>
</protein>
<keyword evidence="3" id="KW-1185">Reference proteome</keyword>